<dbReference type="RefSeq" id="WP_159368958.1">
    <property type="nucleotide sequence ID" value="NZ_WMEO01000009.1"/>
</dbReference>
<keyword evidence="1" id="KW-0472">Membrane</keyword>
<feature type="transmembrane region" description="Helical" evidence="1">
    <location>
        <begin position="34"/>
        <end position="54"/>
    </location>
</feature>
<evidence type="ECO:0000256" key="1">
    <source>
        <dbReference type="SAM" id="Phobius"/>
    </source>
</evidence>
<protein>
    <submittedName>
        <fullName evidence="2">Uncharacterized protein</fullName>
    </submittedName>
</protein>
<accession>A0A6B1ICU0</accession>
<dbReference type="EMBL" id="WMEO01000009">
    <property type="protein sequence ID" value="MYL16551.1"/>
    <property type="molecule type" value="Genomic_DNA"/>
</dbReference>
<name>A0A6B1ICU0_9EURY</name>
<comment type="caution">
    <text evidence="2">The sequence shown here is derived from an EMBL/GenBank/DDBJ whole genome shotgun (WGS) entry which is preliminary data.</text>
</comment>
<dbReference type="Proteomes" id="UP000460194">
    <property type="component" value="Unassembled WGS sequence"/>
</dbReference>
<proteinExistence type="predicted"/>
<keyword evidence="1" id="KW-0812">Transmembrane</keyword>
<evidence type="ECO:0000313" key="3">
    <source>
        <dbReference type="Proteomes" id="UP000460194"/>
    </source>
</evidence>
<sequence>MEDLYLYTGSFAVIGTSIGGPAVASVVAGDRSIAILLMAIGGAGMLAVAGYESLQTDPEEFIAPPLVLLALVGAACLTLLGTVLPAVGGF</sequence>
<gene>
    <name evidence="2" type="ORF">GLW36_07785</name>
</gene>
<evidence type="ECO:0000313" key="2">
    <source>
        <dbReference type="EMBL" id="MYL16551.1"/>
    </source>
</evidence>
<feature type="transmembrane region" description="Helical" evidence="1">
    <location>
        <begin position="66"/>
        <end position="87"/>
    </location>
</feature>
<dbReference type="AlphaFoldDB" id="A0A6B1ICU0"/>
<keyword evidence="1" id="KW-1133">Transmembrane helix</keyword>
<feature type="transmembrane region" description="Helical" evidence="1">
    <location>
        <begin position="6"/>
        <end position="27"/>
    </location>
</feature>
<organism evidence="2 3">
    <name type="scientific">Halorubrum distributum</name>
    <dbReference type="NCBI Taxonomy" id="29283"/>
    <lineage>
        <taxon>Archaea</taxon>
        <taxon>Methanobacteriati</taxon>
        <taxon>Methanobacteriota</taxon>
        <taxon>Stenosarchaea group</taxon>
        <taxon>Halobacteria</taxon>
        <taxon>Halobacteriales</taxon>
        <taxon>Haloferacaceae</taxon>
        <taxon>Halorubrum</taxon>
        <taxon>Halorubrum distributum group</taxon>
    </lineage>
</organism>
<reference evidence="2 3" key="1">
    <citation type="submission" date="2019-11" db="EMBL/GenBank/DDBJ databases">
        <title>Genome sequences of 17 halophilic strains isolated from different environments.</title>
        <authorList>
            <person name="Furrow R.E."/>
        </authorList>
    </citation>
    <scope>NUCLEOTIDE SEQUENCE [LARGE SCALE GENOMIC DNA]</scope>
    <source>
        <strain evidence="2 3">22517_05_Cabo</strain>
    </source>
</reference>